<accession>A0A2A6RHP4</accession>
<comment type="caution">
    <text evidence="1">The sequence shown here is derived from an EMBL/GenBank/DDBJ whole genome shotgun (WGS) entry which is preliminary data.</text>
</comment>
<evidence type="ECO:0008006" key="3">
    <source>
        <dbReference type="Google" id="ProtNLM"/>
    </source>
</evidence>
<organism evidence="1 2">
    <name type="scientific">Candidatus Viridilinea mediisalina</name>
    <dbReference type="NCBI Taxonomy" id="2024553"/>
    <lineage>
        <taxon>Bacteria</taxon>
        <taxon>Bacillati</taxon>
        <taxon>Chloroflexota</taxon>
        <taxon>Chloroflexia</taxon>
        <taxon>Chloroflexales</taxon>
        <taxon>Chloroflexineae</taxon>
        <taxon>Oscillochloridaceae</taxon>
        <taxon>Candidatus Viridilinea</taxon>
    </lineage>
</organism>
<dbReference type="Proteomes" id="UP000220527">
    <property type="component" value="Unassembled WGS sequence"/>
</dbReference>
<dbReference type="EMBL" id="NQWI01000069">
    <property type="protein sequence ID" value="PDW02405.1"/>
    <property type="molecule type" value="Genomic_DNA"/>
</dbReference>
<dbReference type="AlphaFoldDB" id="A0A2A6RHP4"/>
<reference evidence="2" key="1">
    <citation type="submission" date="2017-08" db="EMBL/GenBank/DDBJ databases">
        <authorList>
            <person name="Grouzdev D.S."/>
            <person name="Gaisin V.A."/>
            <person name="Rysina M.S."/>
            <person name="Gorlenko V.M."/>
        </authorList>
    </citation>
    <scope>NUCLEOTIDE SEQUENCE [LARGE SCALE GENOMIC DNA]</scope>
    <source>
        <strain evidence="2">Kir15-3F</strain>
    </source>
</reference>
<name>A0A2A6RHP4_9CHLR</name>
<sequence length="147" mass="16752">MLFGIHGWTTHRIDGVVMSKRILLPCEQLEQLYSTEGWSMVEIAAQMGCCAATVSKRIHECGIKVRSGRFPSSKITPEILERLYSEEQLPIARIAAHLGVSIGTVHNRRRAYGLSPRRMRKAPISFTIRPKTKRIRESRNFFVWVSG</sequence>
<dbReference type="Gene3D" id="1.10.10.60">
    <property type="entry name" value="Homeodomain-like"/>
    <property type="match status" value="1"/>
</dbReference>
<gene>
    <name evidence="1" type="ORF">CJ255_14125</name>
</gene>
<evidence type="ECO:0000313" key="2">
    <source>
        <dbReference type="Proteomes" id="UP000220527"/>
    </source>
</evidence>
<evidence type="ECO:0000313" key="1">
    <source>
        <dbReference type="EMBL" id="PDW02405.1"/>
    </source>
</evidence>
<proteinExistence type="predicted"/>
<protein>
    <recommendedName>
        <fullName evidence="3">Transposase IS30-like HTH domain-containing protein</fullName>
    </recommendedName>
</protein>
<keyword evidence="2" id="KW-1185">Reference proteome</keyword>